<dbReference type="InterPro" id="IPR019533">
    <property type="entry name" value="Peptidase_S26"/>
</dbReference>
<comment type="subcellular location">
    <subcellularLocation>
        <location evidence="2">Membrane</location>
        <topology evidence="2">Multi-pass membrane protein</topology>
    </subcellularLocation>
</comment>
<evidence type="ECO:0000259" key="3">
    <source>
        <dbReference type="Pfam" id="PF10502"/>
    </source>
</evidence>
<evidence type="ECO:0000256" key="2">
    <source>
        <dbReference type="RuleBase" id="RU362042"/>
    </source>
</evidence>
<organism evidence="4">
    <name type="scientific">Aeromonas salmonicida subsp. salmonicida</name>
    <dbReference type="NCBI Taxonomy" id="29491"/>
    <lineage>
        <taxon>Bacteria</taxon>
        <taxon>Pseudomonadati</taxon>
        <taxon>Pseudomonadota</taxon>
        <taxon>Gammaproteobacteria</taxon>
        <taxon>Aeromonadales</taxon>
        <taxon>Aeromonadaceae</taxon>
        <taxon>Aeromonas</taxon>
    </lineage>
</organism>
<geneLocation type="plasmid" evidence="4">
    <name>pAsa8</name>
</geneLocation>
<dbReference type="EMBL" id="KX364409">
    <property type="protein sequence ID" value="AOZ60646.1"/>
    <property type="molecule type" value="Genomic_DNA"/>
</dbReference>
<dbReference type="AlphaFoldDB" id="A0A1I9S254"/>
<name>A0A1I9S254_AERSS</name>
<keyword evidence="2" id="KW-0378">Hydrolase</keyword>
<dbReference type="GO" id="GO:0016020">
    <property type="term" value="C:membrane"/>
    <property type="evidence" value="ECO:0007669"/>
    <property type="project" value="UniProtKB-SubCell"/>
</dbReference>
<dbReference type="GO" id="GO:0009003">
    <property type="term" value="F:signal peptidase activity"/>
    <property type="evidence" value="ECO:0007669"/>
    <property type="project" value="UniProtKB-EC"/>
</dbReference>
<keyword evidence="4" id="KW-0614">Plasmid</keyword>
<dbReference type="RefSeq" id="WP_137736216.1">
    <property type="nucleotide sequence ID" value="NZ_KX364409.1"/>
</dbReference>
<comment type="catalytic activity">
    <reaction evidence="2">
        <text>Cleavage of hydrophobic, N-terminal signal or leader sequences from secreted and periplasmic proteins.</text>
        <dbReference type="EC" id="3.4.21.89"/>
    </reaction>
</comment>
<keyword evidence="2 4" id="KW-0645">Protease</keyword>
<feature type="domain" description="Peptidase S26" evidence="3">
    <location>
        <begin position="8"/>
        <end position="156"/>
    </location>
</feature>
<sequence length="159" mass="18285">MKSRNAGQFLIFIGAASVLFSSVWVTNYGVINRNITQSLPNSYFYISYRTVISERYQYVQFWTRNDKFFGTLKFTKQVMGLPGDKIIVKNHEVWINGLYVGNIKSHTQNGLPLEPIQSGVIPPDYYYVAGKHPDSYDSRYNSLGLIHEDQIIGRAYPIF</sequence>
<dbReference type="NCBIfam" id="TIGR02227">
    <property type="entry name" value="sigpep_I_bact"/>
    <property type="match status" value="1"/>
</dbReference>
<dbReference type="Gene3D" id="2.10.109.10">
    <property type="entry name" value="Umud Fragment, subunit A"/>
    <property type="match status" value="1"/>
</dbReference>
<protein>
    <recommendedName>
        <fullName evidence="1 2">Signal peptidase I</fullName>
        <ecNumber evidence="2">3.4.21.89</ecNumber>
    </recommendedName>
</protein>
<evidence type="ECO:0000256" key="1">
    <source>
        <dbReference type="ARBA" id="ARBA00019232"/>
    </source>
</evidence>
<dbReference type="InterPro" id="IPR000223">
    <property type="entry name" value="Pept_S26A_signal_pept_1"/>
</dbReference>
<dbReference type="GO" id="GO:0004252">
    <property type="term" value="F:serine-type endopeptidase activity"/>
    <property type="evidence" value="ECO:0007669"/>
    <property type="project" value="InterPro"/>
</dbReference>
<dbReference type="EC" id="3.4.21.89" evidence="2"/>
<dbReference type="GO" id="GO:0006465">
    <property type="term" value="P:signal peptide processing"/>
    <property type="evidence" value="ECO:0007669"/>
    <property type="project" value="InterPro"/>
</dbReference>
<reference evidence="4" key="1">
    <citation type="journal article" date="2016" name="Sci. Rep.">
        <title>Diversity of antibiotic-resistance genes in Canadian isolates of Aeromonas salmonicida subsp. salmonicida: dominance of pSN254b and discovery of pAsa8.</title>
        <authorList>
            <person name="Trudel M.V."/>
            <person name="Vincent A.T."/>
            <person name="Attere S.A."/>
            <person name="Labbe M."/>
            <person name="Derome N."/>
            <person name="Culley A.I."/>
            <person name="Charette S.J."/>
        </authorList>
    </citation>
    <scope>NUCLEOTIDE SEQUENCE</scope>
    <source>
        <strain evidence="4">M16474-11</strain>
        <plasmid evidence="4">pAsa8</plasmid>
    </source>
</reference>
<dbReference type="Pfam" id="PF10502">
    <property type="entry name" value="Peptidase_S26"/>
    <property type="match status" value="1"/>
</dbReference>
<comment type="similarity">
    <text evidence="2">Belongs to the peptidase S26 family.</text>
</comment>
<proteinExistence type="inferred from homology"/>
<accession>A0A1I9S254</accession>
<evidence type="ECO:0000313" key="4">
    <source>
        <dbReference type="EMBL" id="AOZ60646.1"/>
    </source>
</evidence>
<dbReference type="SUPFAM" id="SSF51306">
    <property type="entry name" value="LexA/Signal peptidase"/>
    <property type="match status" value="1"/>
</dbReference>
<dbReference type="InterPro" id="IPR036286">
    <property type="entry name" value="LexA/Signal_pep-like_sf"/>
</dbReference>